<proteinExistence type="predicted"/>
<organism evidence="1">
    <name type="scientific">Candidatus Kentrum sp. SD</name>
    <dbReference type="NCBI Taxonomy" id="2126332"/>
    <lineage>
        <taxon>Bacteria</taxon>
        <taxon>Pseudomonadati</taxon>
        <taxon>Pseudomonadota</taxon>
        <taxon>Gammaproteobacteria</taxon>
        <taxon>Candidatus Kentrum</taxon>
    </lineage>
</organism>
<dbReference type="AlphaFoldDB" id="A0A451BM64"/>
<evidence type="ECO:0000313" key="1">
    <source>
        <dbReference type="EMBL" id="VFK79363.1"/>
    </source>
</evidence>
<accession>A0A451BM64</accession>
<name>A0A451BM64_9GAMM</name>
<reference evidence="1" key="1">
    <citation type="submission" date="2019-02" db="EMBL/GenBank/DDBJ databases">
        <authorList>
            <person name="Gruber-Vodicka R. H."/>
            <person name="Seah K. B. B."/>
        </authorList>
    </citation>
    <scope>NUCLEOTIDE SEQUENCE</scope>
    <source>
        <strain evidence="1">BECK_S127</strain>
    </source>
</reference>
<dbReference type="EMBL" id="CAADHB010000046">
    <property type="protein sequence ID" value="VFK79363.1"/>
    <property type="molecule type" value="Genomic_DNA"/>
</dbReference>
<protein>
    <submittedName>
        <fullName evidence="1">Uncharacterized protein</fullName>
    </submittedName>
</protein>
<gene>
    <name evidence="1" type="ORF">BECKSD772D_GA0070982_104616</name>
</gene>
<sequence>MIVGAYCRALSNKEHSRTWSVRIYVPLRLMGHSLARPCPRPKKAWVMVTQCGFFISSEARNFMRQVSRKHSFQMHKMPRAAKDGKSLAIGNPSPHACRRPIARCFLLIFPLPTSCFASSFRGSDGKCSDKSPTPRLCASSLGDDASWARVSFARCPGSSEILFSSDTWRRLFVVIHGVYHAFISHCSLRTGHYPMNVSHGPFPTRVGLPPTYAVDVVDEHIGVSCQV</sequence>